<dbReference type="EMBL" id="JBEYXV010000034">
    <property type="protein sequence ID" value="MEU6826944.1"/>
    <property type="molecule type" value="Genomic_DNA"/>
</dbReference>
<name>A0ABV3C100_9ACTN</name>
<organism evidence="1 2">
    <name type="scientific">Streptomyces atriruber</name>
    <dbReference type="NCBI Taxonomy" id="545121"/>
    <lineage>
        <taxon>Bacteria</taxon>
        <taxon>Bacillati</taxon>
        <taxon>Actinomycetota</taxon>
        <taxon>Actinomycetes</taxon>
        <taxon>Kitasatosporales</taxon>
        <taxon>Streptomycetaceae</taxon>
        <taxon>Streptomyces</taxon>
    </lineage>
</organism>
<evidence type="ECO:0000313" key="2">
    <source>
        <dbReference type="Proteomes" id="UP001551176"/>
    </source>
</evidence>
<gene>
    <name evidence="1" type="ORF">ABZ921_40595</name>
</gene>
<sequence length="81" mass="8755">MPLDTPQTSQSPAERVVNGRYSANSSTQFQLLIITEGTSDAEAEGDVFLQELVDLLKPRYTGVVGMKTYASNTTQAMLPSS</sequence>
<keyword evidence="2" id="KW-1185">Reference proteome</keyword>
<dbReference type="RefSeq" id="WP_359358740.1">
    <property type="nucleotide sequence ID" value="NZ_JBEYXV010000034.1"/>
</dbReference>
<proteinExistence type="predicted"/>
<reference evidence="1 2" key="1">
    <citation type="submission" date="2024-06" db="EMBL/GenBank/DDBJ databases">
        <title>The Natural Products Discovery Center: Release of the First 8490 Sequenced Strains for Exploring Actinobacteria Biosynthetic Diversity.</title>
        <authorList>
            <person name="Kalkreuter E."/>
            <person name="Kautsar S.A."/>
            <person name="Yang D."/>
            <person name="Bader C.D."/>
            <person name="Teijaro C.N."/>
            <person name="Fluegel L."/>
            <person name="Davis C.M."/>
            <person name="Simpson J.R."/>
            <person name="Lauterbach L."/>
            <person name="Steele A.D."/>
            <person name="Gui C."/>
            <person name="Meng S."/>
            <person name="Li G."/>
            <person name="Viehrig K."/>
            <person name="Ye F."/>
            <person name="Su P."/>
            <person name="Kiefer A.F."/>
            <person name="Nichols A."/>
            <person name="Cepeda A.J."/>
            <person name="Yan W."/>
            <person name="Fan B."/>
            <person name="Jiang Y."/>
            <person name="Adhikari A."/>
            <person name="Zheng C.-J."/>
            <person name="Schuster L."/>
            <person name="Cowan T.M."/>
            <person name="Smanski M.J."/>
            <person name="Chevrette M.G."/>
            <person name="De Carvalho L.P.S."/>
            <person name="Shen B."/>
        </authorList>
    </citation>
    <scope>NUCLEOTIDE SEQUENCE [LARGE SCALE GENOMIC DNA]</scope>
    <source>
        <strain evidence="1 2">NPDC046838</strain>
    </source>
</reference>
<evidence type="ECO:0000313" key="1">
    <source>
        <dbReference type="EMBL" id="MEU6826944.1"/>
    </source>
</evidence>
<dbReference type="Proteomes" id="UP001551176">
    <property type="component" value="Unassembled WGS sequence"/>
</dbReference>
<protein>
    <recommendedName>
        <fullName evidence="3">VWFA domain-containing protein</fullName>
    </recommendedName>
</protein>
<evidence type="ECO:0008006" key="3">
    <source>
        <dbReference type="Google" id="ProtNLM"/>
    </source>
</evidence>
<accession>A0ABV3C100</accession>
<comment type="caution">
    <text evidence="1">The sequence shown here is derived from an EMBL/GenBank/DDBJ whole genome shotgun (WGS) entry which is preliminary data.</text>
</comment>